<dbReference type="InterPro" id="IPR018247">
    <property type="entry name" value="EF_Hand_1_Ca_BS"/>
</dbReference>
<comment type="caution">
    <text evidence="2">The sequence shown here is derived from an EMBL/GenBank/DDBJ whole genome shotgun (WGS) entry which is preliminary data.</text>
</comment>
<keyword evidence="1" id="KW-0732">Signal</keyword>
<dbReference type="EMBL" id="JAMXLR010000003">
    <property type="protein sequence ID" value="MCO6042395.1"/>
    <property type="molecule type" value="Genomic_DNA"/>
</dbReference>
<feature type="signal peptide" evidence="1">
    <location>
        <begin position="1"/>
        <end position="27"/>
    </location>
</feature>
<dbReference type="Gene3D" id="1.10.1330.10">
    <property type="entry name" value="Dockerin domain"/>
    <property type="match status" value="2"/>
</dbReference>
<evidence type="ECO:0000313" key="3">
    <source>
        <dbReference type="Proteomes" id="UP001155241"/>
    </source>
</evidence>
<evidence type="ECO:0000313" key="2">
    <source>
        <dbReference type="EMBL" id="MCO6042395.1"/>
    </source>
</evidence>
<accession>A0A9X2F559</accession>
<gene>
    <name evidence="2" type="ORF">NG895_00605</name>
</gene>
<dbReference type="RefSeq" id="WP_252850495.1">
    <property type="nucleotide sequence ID" value="NZ_JAMXLR010000003.1"/>
</dbReference>
<evidence type="ECO:0000256" key="1">
    <source>
        <dbReference type="SAM" id="SignalP"/>
    </source>
</evidence>
<dbReference type="InterPro" id="IPR036439">
    <property type="entry name" value="Dockerin_dom_sf"/>
</dbReference>
<dbReference type="Proteomes" id="UP001155241">
    <property type="component" value="Unassembled WGS sequence"/>
</dbReference>
<proteinExistence type="predicted"/>
<protein>
    <recommendedName>
        <fullName evidence="4">PEP-CTERM protein-sorting domain-containing protein</fullName>
    </recommendedName>
</protein>
<sequence length="1470" mass="157934">MPKLLIARRVHLPILFVLALSTRPATAVDLFSEDFEGVALQPTVTFESELRSRNAWQTVGPDGPAGWTEVNLTSSLGDPASGVLEFEGWRFVDKQWWIETAGDQGRTNFVSGVGTIAVADPDEWDDFGNPDQSSEDDLLPENGVFDSTLVTPSISIAGVTDPVRLNFSSSWFDEDQQTATLTATYNVGDPEVLDIWTSVPTDPNFKDQAHDESLTYELQDIPAGASSVKFEFRLQGNNDWWWAVDNVRVFTGDNQGADGVLKAILDRDNGTVTILNNTGSPVQLRGYSLRSEEGAFDEAAANFLSASDSNWVQATQVGGDVNDLSELHLSSTTLAAGASIQLGEDVWLRYFEENRDIEFNYLVEGSDDQITGLLEFVGNGGQSYQFLDLNFDGTVDIDDWTAFIDITDQADLSQLTTAQAYLKGDLNDDGKLSAGDFVAFQREFDAILGAGAFAAALSGAVVPEPSSTILGLMALAMVAGAVRWTIGHRPARGLTIVGTAVVGLSLLLAAEHSHAQRLSDGVGVTEWEEWGFADREWWADVAGNQRRAEFTNASGVVAIADPDEWDDIGGPGGIYTFNSQLRSPAIDLTGVDPSSLSLTFASSWRPEDTQGASLQVFYDGVATEVFQWSSDATDPNFKEDAPNEMVNVSLPSAGAATTMQLGFNLFNATNDWWWAIDNITVSGGTGSLMFENFESVVLGEAIDENRDLGDAVYSQEGPEGWIVNTDNYVPPVSLLHEPHPDSITRFVPPPPPASLELHINANNGQAALVSVSEDPVVLTGYSISSEAGALMPSDWQLSNLDARNVDSGGSGPGDAWNTVLATPELVFEAFLNGETVIAPGQSLSIGKLYDTLVGGEDLQLAYSFMQTDEFGQVLARSSDTAFAPAVVSYISVSLDGDFNGDGFVDLADYNVWRNNLGGTADLSGNGDETGGSAGVVDAADYTLWKENFGVTFASSNLVAGSQVPEPGTVVLLVAAVSCGLLRRIRVGKTLSIAVLAIACMMGAAAKAQLPPEPFVDRDYRFGDNDPGAVAGAAMSLTDNSGNTITYDSAGQANFNQLIDLVAKGRFNLFPTYADTSDRPDGNGGLGIALNQNAFDRQYLRTGFGEALNYPEQSPSSIASLVNPGGTLNFFRINDRGFDLWVKPTDVAAGEQHIVMDSQQHGVFIDNEGKFTMRYASEFDIDIEVLPGDDGVLGTDDDVLNVGEPEITPGDYTTDVTAVDDQWYHLEVVRPRGPGNGSILYVDGVAKAVGFGNYAIETVVNIGEGDLFTNIAALDTSPLYVGARTDAEVLDRNLGSSTPEDDFYFHGVVDDLEMFVMGLNDNDNLDGIGNNQLNDWGEYVFQRDNGYAQAFAPAVDGDLNGDDMVSEADASLFVSNWLFENRLQSIDPFDESVTSRLVGDLSTRALGDFNYNGKVDLEDWAILNNANPAAGAFAMRLISSTQVPEPSTTVLVGFAATVTLVWGRIRRPVAR</sequence>
<keyword evidence="3" id="KW-1185">Reference proteome</keyword>
<dbReference type="PROSITE" id="PS00018">
    <property type="entry name" value="EF_HAND_1"/>
    <property type="match status" value="2"/>
</dbReference>
<name>A0A9X2F559_9BACT</name>
<feature type="chain" id="PRO_5040733844" description="PEP-CTERM protein-sorting domain-containing protein" evidence="1">
    <location>
        <begin position="28"/>
        <end position="1470"/>
    </location>
</feature>
<dbReference type="SUPFAM" id="SSF49899">
    <property type="entry name" value="Concanavalin A-like lectins/glucanases"/>
    <property type="match status" value="1"/>
</dbReference>
<dbReference type="InterPro" id="IPR013320">
    <property type="entry name" value="ConA-like_dom_sf"/>
</dbReference>
<evidence type="ECO:0008006" key="4">
    <source>
        <dbReference type="Google" id="ProtNLM"/>
    </source>
</evidence>
<dbReference type="GO" id="GO:0000272">
    <property type="term" value="P:polysaccharide catabolic process"/>
    <property type="evidence" value="ECO:0007669"/>
    <property type="project" value="InterPro"/>
</dbReference>
<organism evidence="2 3">
    <name type="scientific">Aeoliella straminimaris</name>
    <dbReference type="NCBI Taxonomy" id="2954799"/>
    <lineage>
        <taxon>Bacteria</taxon>
        <taxon>Pseudomonadati</taxon>
        <taxon>Planctomycetota</taxon>
        <taxon>Planctomycetia</taxon>
        <taxon>Pirellulales</taxon>
        <taxon>Lacipirellulaceae</taxon>
        <taxon>Aeoliella</taxon>
    </lineage>
</organism>
<reference evidence="2" key="1">
    <citation type="submission" date="2022-06" db="EMBL/GenBank/DDBJ databases">
        <title>Aeoliella straminimaris, a novel planctomycete from sediments.</title>
        <authorList>
            <person name="Vitorino I.R."/>
            <person name="Lage O.M."/>
        </authorList>
    </citation>
    <scope>NUCLEOTIDE SEQUENCE</scope>
    <source>
        <strain evidence="2">ICT_H6.2</strain>
    </source>
</reference>